<evidence type="ECO:0000259" key="2">
    <source>
        <dbReference type="Pfam" id="PF07670"/>
    </source>
</evidence>
<feature type="transmembrane region" description="Helical" evidence="1">
    <location>
        <begin position="72"/>
        <end position="94"/>
    </location>
</feature>
<accession>A0ABR7F310</accession>
<reference evidence="3 4" key="1">
    <citation type="submission" date="2020-08" db="EMBL/GenBank/DDBJ databases">
        <title>Genome public.</title>
        <authorList>
            <person name="Liu C."/>
            <person name="Sun Q."/>
        </authorList>
    </citation>
    <scope>NUCLEOTIDE SEQUENCE [LARGE SCALE GENOMIC DNA]</scope>
    <source>
        <strain evidence="3 4">BX4</strain>
    </source>
</reference>
<dbReference type="Proteomes" id="UP000597877">
    <property type="component" value="Unassembled WGS sequence"/>
</dbReference>
<feature type="transmembrane region" description="Helical" evidence="1">
    <location>
        <begin position="114"/>
        <end position="134"/>
    </location>
</feature>
<feature type="transmembrane region" description="Helical" evidence="1">
    <location>
        <begin position="249"/>
        <end position="271"/>
    </location>
</feature>
<keyword evidence="4" id="KW-1185">Reference proteome</keyword>
<keyword evidence="1" id="KW-0472">Membrane</keyword>
<dbReference type="EMBL" id="JACOOZ010000005">
    <property type="protein sequence ID" value="MBC5667964.1"/>
    <property type="molecule type" value="Genomic_DNA"/>
</dbReference>
<feature type="transmembrane region" description="Helical" evidence="1">
    <location>
        <begin position="283"/>
        <end position="306"/>
    </location>
</feature>
<proteinExistence type="predicted"/>
<keyword evidence="1" id="KW-1133">Transmembrane helix</keyword>
<feature type="transmembrane region" description="Helical" evidence="1">
    <location>
        <begin position="31"/>
        <end position="52"/>
    </location>
</feature>
<evidence type="ECO:0000313" key="4">
    <source>
        <dbReference type="Proteomes" id="UP000597877"/>
    </source>
</evidence>
<evidence type="ECO:0000313" key="3">
    <source>
        <dbReference type="EMBL" id="MBC5667964.1"/>
    </source>
</evidence>
<feature type="transmembrane region" description="Helical" evidence="1">
    <location>
        <begin position="192"/>
        <end position="211"/>
    </location>
</feature>
<comment type="caution">
    <text evidence="3">The sequence shown here is derived from an EMBL/GenBank/DDBJ whole genome shotgun (WGS) entry which is preliminary data.</text>
</comment>
<evidence type="ECO:0000256" key="1">
    <source>
        <dbReference type="SAM" id="Phobius"/>
    </source>
</evidence>
<dbReference type="Pfam" id="PF07670">
    <property type="entry name" value="Gate"/>
    <property type="match status" value="1"/>
</dbReference>
<name>A0ABR7F310_9FIRM</name>
<dbReference type="InterPro" id="IPR011642">
    <property type="entry name" value="Gate_dom"/>
</dbReference>
<feature type="transmembrane region" description="Helical" evidence="1">
    <location>
        <begin position="146"/>
        <end position="172"/>
    </location>
</feature>
<keyword evidence="1" id="KW-0812">Transmembrane</keyword>
<dbReference type="RefSeq" id="WP_118588652.1">
    <property type="nucleotide sequence ID" value="NZ_JACOOZ010000005.1"/>
</dbReference>
<protein>
    <recommendedName>
        <fullName evidence="2">Nucleoside transporter/FeoB GTPase Gate domain-containing protein</fullName>
    </recommendedName>
</protein>
<gene>
    <name evidence="3" type="ORF">H8S00_08225</name>
</gene>
<organism evidence="3 4">
    <name type="scientific">Eubacterium segne</name>
    <dbReference type="NCBI Taxonomy" id="2763045"/>
    <lineage>
        <taxon>Bacteria</taxon>
        <taxon>Bacillati</taxon>
        <taxon>Bacillota</taxon>
        <taxon>Clostridia</taxon>
        <taxon>Eubacteriales</taxon>
        <taxon>Eubacteriaceae</taxon>
        <taxon>Eubacterium</taxon>
    </lineage>
</organism>
<sequence length="308" mass="34181">MKKIIKTILCVFAIVLTVTFPALISKSVKDGIALCLYTLVPALLPFMLIVNIMQKHDLCSQISYILKPILKIFFKISDNGCFAVIIGFICGYPMGAKTISDLYIHKKISFSEAAYLVTFCNNCSLSFLLNYIFLNYLQNSFIKNTAFINPALLCVILVYCPAFIVGTANRFLLKPDITVNNSKAMPFTGNPILLSVKSLTTLSVYVICFNIMSRLLLTLPINATFKSILCGVSEITSGTAIIFENISGNTVLCTYLILLFTVFGGISITMQSLSQICHSKLKVYYLVGKLESSVVFTLLFFILYLVKN</sequence>
<feature type="domain" description="Nucleoside transporter/FeoB GTPase Gate" evidence="2">
    <location>
        <begin position="37"/>
        <end position="132"/>
    </location>
</feature>